<dbReference type="Proteomes" id="UP000663882">
    <property type="component" value="Unassembled WGS sequence"/>
</dbReference>
<evidence type="ECO:0000313" key="19">
    <source>
        <dbReference type="EMBL" id="CAF3847436.1"/>
    </source>
</evidence>
<evidence type="ECO:0000256" key="6">
    <source>
        <dbReference type="ARBA" id="ARBA00022842"/>
    </source>
</evidence>
<feature type="domain" description="Spo11/DNA topoisomerase VI subunit A N-terminal" evidence="11">
    <location>
        <begin position="53"/>
        <end position="113"/>
    </location>
</feature>
<dbReference type="InterPro" id="IPR013049">
    <property type="entry name" value="Spo11/TopoVI_A_N"/>
</dbReference>
<dbReference type="PANTHER" id="PTHR10848">
    <property type="entry name" value="MEIOTIC RECOMBINATION PROTEIN SPO11"/>
    <property type="match status" value="1"/>
</dbReference>
<dbReference type="Gene3D" id="1.10.10.10">
    <property type="entry name" value="Winged helix-like DNA-binding domain superfamily/Winged helix DNA-binding domain"/>
    <property type="match status" value="1"/>
</dbReference>
<comment type="cofactor">
    <cofactor evidence="2">
        <name>Mg(2+)</name>
        <dbReference type="ChEBI" id="CHEBI:18420"/>
    </cofactor>
</comment>
<accession>A0A814MEU0</accession>
<evidence type="ECO:0000313" key="14">
    <source>
        <dbReference type="EMBL" id="CAF1025978.1"/>
    </source>
</evidence>
<dbReference type="GO" id="GO:0006265">
    <property type="term" value="P:DNA topological change"/>
    <property type="evidence" value="ECO:0007669"/>
    <property type="project" value="InterPro"/>
</dbReference>
<dbReference type="PRINTS" id="PR01550">
    <property type="entry name" value="TOP6AFAMILY"/>
</dbReference>
<reference evidence="15" key="1">
    <citation type="submission" date="2021-02" db="EMBL/GenBank/DDBJ databases">
        <authorList>
            <person name="Nowell W R."/>
        </authorList>
    </citation>
    <scope>NUCLEOTIDE SEQUENCE</scope>
</reference>
<dbReference type="Proteomes" id="UP000663870">
    <property type="component" value="Unassembled WGS sequence"/>
</dbReference>
<dbReference type="Proteomes" id="UP000663864">
    <property type="component" value="Unassembled WGS sequence"/>
</dbReference>
<evidence type="ECO:0000256" key="8">
    <source>
        <dbReference type="ARBA" id="ARBA00023125"/>
    </source>
</evidence>
<feature type="active site" description="O-(5'-phospho-DNA)-tyrosine intermediate" evidence="10">
    <location>
        <position position="82"/>
    </location>
</feature>
<keyword evidence="21" id="KW-1185">Reference proteome</keyword>
<dbReference type="GO" id="GO:0046872">
    <property type="term" value="F:metal ion binding"/>
    <property type="evidence" value="ECO:0007669"/>
    <property type="project" value="UniProtKB-KW"/>
</dbReference>
<dbReference type="PANTHER" id="PTHR10848:SF0">
    <property type="entry name" value="MEIOTIC RECOMBINATION PROTEIN SPO11"/>
    <property type="match status" value="1"/>
</dbReference>
<evidence type="ECO:0000256" key="3">
    <source>
        <dbReference type="ARBA" id="ARBA00006559"/>
    </source>
</evidence>
<evidence type="ECO:0000256" key="10">
    <source>
        <dbReference type="PROSITE-ProRule" id="PRU01385"/>
    </source>
</evidence>
<dbReference type="EMBL" id="CAJNOT010000772">
    <property type="protein sequence ID" value="CAF1077474.1"/>
    <property type="molecule type" value="Genomic_DNA"/>
</dbReference>
<name>A0A814MEU0_9BILA</name>
<evidence type="ECO:0000313" key="18">
    <source>
        <dbReference type="EMBL" id="CAF3725098.1"/>
    </source>
</evidence>
<protein>
    <recommendedName>
        <fullName evidence="4">DNA topoisomerase (ATP-hydrolyzing)</fullName>
        <ecNumber evidence="4">5.6.2.2</ecNumber>
    </recommendedName>
</protein>
<proteinExistence type="inferred from homology"/>
<comment type="catalytic activity">
    <reaction evidence="1 10">
        <text>ATP-dependent breakage, passage and rejoining of double-stranded DNA.</text>
        <dbReference type="EC" id="5.6.2.2"/>
    </reaction>
</comment>
<dbReference type="GO" id="GO:0000228">
    <property type="term" value="C:nuclear chromosome"/>
    <property type="evidence" value="ECO:0007669"/>
    <property type="project" value="TreeGrafter"/>
</dbReference>
<dbReference type="GO" id="GO:0000706">
    <property type="term" value="P:meiotic DNA double-strand break processing"/>
    <property type="evidence" value="ECO:0007669"/>
    <property type="project" value="TreeGrafter"/>
</dbReference>
<keyword evidence="5" id="KW-0479">Metal-binding</keyword>
<evidence type="ECO:0000313" key="16">
    <source>
        <dbReference type="EMBL" id="CAF1109090.1"/>
    </source>
</evidence>
<dbReference type="Proteomes" id="UP000663854">
    <property type="component" value="Unassembled WGS sequence"/>
</dbReference>
<sequence length="335" mass="39920">MSDNTRLKILNTIEQMCMLCVEQMYRLPSSLPSLTINEQKYQWNNKIDDRNRRDFTRYIYVLSTIHRLVRTQSRMNMRELFYSQVNLFHHQRISDNIVEQIARHLCVDRRQLGFVATAKGFCAGNVQYRNLRSGEIIDCNQLSNGQLIVDDDIEIIETENRITFILIVEKDTIFQHLLNDGFLTRYCGACLITGRGQPDHATRSFLLQLSHLYNDTPIYILTDCDIFGVLIAYTYQSTFDENHHNRLRWLGVWPEELLSLFSLNISQTLPITDERERRMITRFIQRSDIKVEWRRQVSFFEQHQRKMEIEAIYENGTKKLIDDYLHDKLMGHRWL</sequence>
<feature type="domain" description="Topoisomerase 6 subunit A/Spo11 TOPRIM" evidence="12">
    <location>
        <begin position="164"/>
        <end position="329"/>
    </location>
</feature>
<dbReference type="Pfam" id="PF04406">
    <property type="entry name" value="TP6A_N"/>
    <property type="match status" value="1"/>
</dbReference>
<keyword evidence="7 10" id="KW-0799">Topoisomerase</keyword>
<evidence type="ECO:0000259" key="11">
    <source>
        <dbReference type="Pfam" id="PF04406"/>
    </source>
</evidence>
<dbReference type="GO" id="GO:0005524">
    <property type="term" value="F:ATP binding"/>
    <property type="evidence" value="ECO:0007669"/>
    <property type="project" value="InterPro"/>
</dbReference>
<evidence type="ECO:0000256" key="7">
    <source>
        <dbReference type="ARBA" id="ARBA00023029"/>
    </source>
</evidence>
<dbReference type="Proteomes" id="UP000663889">
    <property type="component" value="Unassembled WGS sequence"/>
</dbReference>
<gene>
    <name evidence="18" type="ORF">FNK824_LOCUS10722</name>
    <name evidence="19" type="ORF">JBS370_LOCUS18041</name>
    <name evidence="17" type="ORF">JXQ802_LOCUS28846</name>
    <name evidence="16" type="ORF">PYM288_LOCUS20092</name>
    <name evidence="13" type="ORF">RFH988_LOCUS14346</name>
    <name evidence="14" type="ORF">SEV965_LOCUS12053</name>
    <name evidence="15" type="ORF">ZHD862_LOCUS16406</name>
</gene>
<evidence type="ECO:0000256" key="4">
    <source>
        <dbReference type="ARBA" id="ARBA00012895"/>
    </source>
</evidence>
<dbReference type="EC" id="5.6.2.2" evidence="4"/>
<dbReference type="PRINTS" id="PR01552">
    <property type="entry name" value="TPISMRASE6A"/>
</dbReference>
<dbReference type="InterPro" id="IPR004085">
    <property type="entry name" value="TopoVI_A"/>
</dbReference>
<keyword evidence="9 10" id="KW-0413">Isomerase</keyword>
<dbReference type="OrthoDB" id="5377392at2759"/>
<dbReference type="EMBL" id="CAJNOL010001102">
    <property type="protein sequence ID" value="CAF1288044.1"/>
    <property type="molecule type" value="Genomic_DNA"/>
</dbReference>
<evidence type="ECO:0000259" key="12">
    <source>
        <dbReference type="Pfam" id="PF21180"/>
    </source>
</evidence>
<dbReference type="GO" id="GO:0003918">
    <property type="term" value="F:DNA topoisomerase type II (double strand cut, ATP-hydrolyzing) activity"/>
    <property type="evidence" value="ECO:0007669"/>
    <property type="project" value="UniProtKB-UniRule"/>
</dbReference>
<evidence type="ECO:0000256" key="9">
    <source>
        <dbReference type="ARBA" id="ARBA00023235"/>
    </source>
</evidence>
<dbReference type="GO" id="GO:0003677">
    <property type="term" value="F:DNA binding"/>
    <property type="evidence" value="ECO:0007669"/>
    <property type="project" value="UniProtKB-UniRule"/>
</dbReference>
<evidence type="ECO:0000313" key="15">
    <source>
        <dbReference type="EMBL" id="CAF1077474.1"/>
    </source>
</evidence>
<dbReference type="GO" id="GO:0007131">
    <property type="term" value="P:reciprocal meiotic recombination"/>
    <property type="evidence" value="ECO:0007669"/>
    <property type="project" value="TreeGrafter"/>
</dbReference>
<dbReference type="GO" id="GO:0042138">
    <property type="term" value="P:meiotic DNA double-strand break formation"/>
    <property type="evidence" value="ECO:0007669"/>
    <property type="project" value="TreeGrafter"/>
</dbReference>
<dbReference type="InterPro" id="IPR036078">
    <property type="entry name" value="Spo11/TopoVI_A_sf"/>
</dbReference>
<dbReference type="EMBL" id="CAJNOH010000710">
    <property type="protein sequence ID" value="CAF1109090.1"/>
    <property type="molecule type" value="Genomic_DNA"/>
</dbReference>
<dbReference type="InterPro" id="IPR034136">
    <property type="entry name" value="TOPRIM_Topo6A/Spo11"/>
</dbReference>
<evidence type="ECO:0000313" key="21">
    <source>
        <dbReference type="Proteomes" id="UP000663870"/>
    </source>
</evidence>
<dbReference type="EMBL" id="CAJNOO010000661">
    <property type="protein sequence ID" value="CAF1004384.1"/>
    <property type="molecule type" value="Genomic_DNA"/>
</dbReference>
<dbReference type="EMBL" id="CAJOBD010002003">
    <property type="protein sequence ID" value="CAF3847436.1"/>
    <property type="molecule type" value="Genomic_DNA"/>
</dbReference>
<dbReference type="PROSITE" id="PS52041">
    <property type="entry name" value="TOPO_IIB"/>
    <property type="match status" value="1"/>
</dbReference>
<dbReference type="EMBL" id="CAJNOU010000538">
    <property type="protein sequence ID" value="CAF1025978.1"/>
    <property type="molecule type" value="Genomic_DNA"/>
</dbReference>
<dbReference type="SUPFAM" id="SSF56726">
    <property type="entry name" value="DNA topoisomerase IV, alpha subunit"/>
    <property type="match status" value="1"/>
</dbReference>
<keyword evidence="6" id="KW-0460">Magnesium</keyword>
<organism evidence="15 20">
    <name type="scientific">Rotaria sordida</name>
    <dbReference type="NCBI Taxonomy" id="392033"/>
    <lineage>
        <taxon>Eukaryota</taxon>
        <taxon>Metazoa</taxon>
        <taxon>Spiralia</taxon>
        <taxon>Gnathifera</taxon>
        <taxon>Rotifera</taxon>
        <taxon>Eurotatoria</taxon>
        <taxon>Bdelloidea</taxon>
        <taxon>Philodinida</taxon>
        <taxon>Philodinidae</taxon>
        <taxon>Rotaria</taxon>
    </lineage>
</organism>
<comment type="similarity">
    <text evidence="3 10">Belongs to the TOP6A family.</text>
</comment>
<evidence type="ECO:0000313" key="20">
    <source>
        <dbReference type="Proteomes" id="UP000663864"/>
    </source>
</evidence>
<evidence type="ECO:0000313" key="17">
    <source>
        <dbReference type="EMBL" id="CAF1288044.1"/>
    </source>
</evidence>
<dbReference type="Proteomes" id="UP000663836">
    <property type="component" value="Unassembled WGS sequence"/>
</dbReference>
<dbReference type="InterPro" id="IPR036388">
    <property type="entry name" value="WH-like_DNA-bd_sf"/>
</dbReference>
<dbReference type="Proteomes" id="UP000663874">
    <property type="component" value="Unassembled WGS sequence"/>
</dbReference>
<dbReference type="CDD" id="cd00223">
    <property type="entry name" value="TOPRIM_TopoIIB_SPO"/>
    <property type="match status" value="1"/>
</dbReference>
<dbReference type="Gene3D" id="3.40.1360.10">
    <property type="match status" value="1"/>
</dbReference>
<evidence type="ECO:0000313" key="13">
    <source>
        <dbReference type="EMBL" id="CAF1004384.1"/>
    </source>
</evidence>
<dbReference type="InterPro" id="IPR002815">
    <property type="entry name" value="Spo11/TopoVI_A"/>
</dbReference>
<keyword evidence="8 10" id="KW-0238">DNA-binding</keyword>
<dbReference type="Pfam" id="PF21180">
    <property type="entry name" value="TOP6A-Spo11_Toprim"/>
    <property type="match status" value="1"/>
</dbReference>
<dbReference type="EMBL" id="CAJOBE010001220">
    <property type="protein sequence ID" value="CAF3725098.1"/>
    <property type="molecule type" value="Genomic_DNA"/>
</dbReference>
<evidence type="ECO:0000256" key="1">
    <source>
        <dbReference type="ARBA" id="ARBA00000185"/>
    </source>
</evidence>
<comment type="caution">
    <text evidence="15">The sequence shown here is derived from an EMBL/GenBank/DDBJ whole genome shotgun (WGS) entry which is preliminary data.</text>
</comment>
<evidence type="ECO:0000256" key="5">
    <source>
        <dbReference type="ARBA" id="ARBA00022723"/>
    </source>
</evidence>
<dbReference type="AlphaFoldDB" id="A0A814MEU0"/>
<evidence type="ECO:0000256" key="2">
    <source>
        <dbReference type="ARBA" id="ARBA00001946"/>
    </source>
</evidence>